<keyword evidence="1" id="KW-1133">Transmembrane helix</keyword>
<gene>
    <name evidence="2" type="ORF">DM48_7894</name>
</gene>
<reference evidence="2 3" key="1">
    <citation type="submission" date="2014-04" db="EMBL/GenBank/DDBJ databases">
        <authorList>
            <person name="Bishop-Lilly K.A."/>
            <person name="Broomall S.M."/>
            <person name="Chain P.S."/>
            <person name="Chertkov O."/>
            <person name="Coyne S.R."/>
            <person name="Daligault H.E."/>
            <person name="Davenport K.W."/>
            <person name="Erkkila T."/>
            <person name="Frey K.G."/>
            <person name="Gibbons H.S."/>
            <person name="Gu W."/>
            <person name="Jaissle J."/>
            <person name="Johnson S.L."/>
            <person name="Koroleva G.I."/>
            <person name="Ladner J.T."/>
            <person name="Lo C.-C."/>
            <person name="Minogue T.D."/>
            <person name="Munk C."/>
            <person name="Palacios G.F."/>
            <person name="Redden C.L."/>
            <person name="Rosenzweig C.N."/>
            <person name="Scholz M.B."/>
            <person name="Teshima H."/>
            <person name="Xu Y."/>
        </authorList>
    </citation>
    <scope>NUCLEOTIDE SEQUENCE [LARGE SCALE GENOMIC DNA]</scope>
    <source>
        <strain evidence="3">gladioli</strain>
    </source>
</reference>
<dbReference type="EMBL" id="JPGG01000012">
    <property type="protein sequence ID" value="KGC20282.1"/>
    <property type="molecule type" value="Genomic_DNA"/>
</dbReference>
<name>A0AAW3FC52_BURGA</name>
<accession>A0AAW3FC52</accession>
<dbReference type="Proteomes" id="UP000029590">
    <property type="component" value="Unassembled WGS sequence"/>
</dbReference>
<comment type="caution">
    <text evidence="2">The sequence shown here is derived from an EMBL/GenBank/DDBJ whole genome shotgun (WGS) entry which is preliminary data.</text>
</comment>
<evidence type="ECO:0000313" key="3">
    <source>
        <dbReference type="Proteomes" id="UP000029590"/>
    </source>
</evidence>
<proteinExistence type="predicted"/>
<evidence type="ECO:0000313" key="2">
    <source>
        <dbReference type="EMBL" id="KGC20282.1"/>
    </source>
</evidence>
<organism evidence="2 3">
    <name type="scientific">Burkholderia gladioli</name>
    <name type="common">Pseudomonas marginata</name>
    <name type="synonym">Phytomonas marginata</name>
    <dbReference type="NCBI Taxonomy" id="28095"/>
    <lineage>
        <taxon>Bacteria</taxon>
        <taxon>Pseudomonadati</taxon>
        <taxon>Pseudomonadota</taxon>
        <taxon>Betaproteobacteria</taxon>
        <taxon>Burkholderiales</taxon>
        <taxon>Burkholderiaceae</taxon>
        <taxon>Burkholderia</taxon>
    </lineage>
</organism>
<evidence type="ECO:0000256" key="1">
    <source>
        <dbReference type="SAM" id="Phobius"/>
    </source>
</evidence>
<keyword evidence="1" id="KW-0812">Transmembrane</keyword>
<dbReference type="AlphaFoldDB" id="A0AAW3FC52"/>
<sequence length="121" mass="13765">MTMKGNGPQRRSPVRHFLSEVPMAAGIEWRLFRAWLAVTASVILGSIMIASWIVAAIGIAATLALFYFLRNANREDPLARRKYLRYSRQADAYEPWPQIRKSWTGAAPNSRPFGFGRDRLL</sequence>
<protein>
    <submittedName>
        <fullName evidence="2">Uncharacterized protein</fullName>
    </submittedName>
</protein>
<keyword evidence="1" id="KW-0472">Membrane</keyword>
<feature type="transmembrane region" description="Helical" evidence="1">
    <location>
        <begin position="35"/>
        <end position="68"/>
    </location>
</feature>